<dbReference type="EC" id="2.7.11.1" evidence="2"/>
<keyword evidence="16 22" id="KW-0675">Receptor</keyword>
<keyword evidence="5" id="KW-0597">Phosphoprotein</keyword>
<comment type="catalytic activity">
    <reaction evidence="18">
        <text>L-threonyl-[protein] + ATP = O-phospho-L-threonyl-[protein] + ADP + H(+)</text>
        <dbReference type="Rhea" id="RHEA:46608"/>
        <dbReference type="Rhea" id="RHEA-COMP:11060"/>
        <dbReference type="Rhea" id="RHEA-COMP:11605"/>
        <dbReference type="ChEBI" id="CHEBI:15378"/>
        <dbReference type="ChEBI" id="CHEBI:30013"/>
        <dbReference type="ChEBI" id="CHEBI:30616"/>
        <dbReference type="ChEBI" id="CHEBI:61977"/>
        <dbReference type="ChEBI" id="CHEBI:456216"/>
        <dbReference type="EC" id="2.7.11.1"/>
    </reaction>
</comment>
<evidence type="ECO:0000256" key="19">
    <source>
        <dbReference type="ARBA" id="ARBA00048679"/>
    </source>
</evidence>
<protein>
    <recommendedName>
        <fullName evidence="2">non-specific serine/threonine protein kinase</fullName>
        <ecNumber evidence="2">2.7.11.1</ecNumber>
    </recommendedName>
</protein>
<keyword evidence="10" id="KW-0547">Nucleotide-binding</keyword>
<evidence type="ECO:0000256" key="6">
    <source>
        <dbReference type="ARBA" id="ARBA00022679"/>
    </source>
</evidence>
<dbReference type="PROSITE" id="PS00108">
    <property type="entry name" value="PROTEIN_KINASE_ST"/>
    <property type="match status" value="1"/>
</dbReference>
<dbReference type="OrthoDB" id="4062651at2759"/>
<keyword evidence="3" id="KW-0723">Serine/threonine-protein kinase</keyword>
<evidence type="ECO:0000256" key="3">
    <source>
        <dbReference type="ARBA" id="ARBA00022527"/>
    </source>
</evidence>
<evidence type="ECO:0000256" key="17">
    <source>
        <dbReference type="ARBA" id="ARBA00023180"/>
    </source>
</evidence>
<feature type="domain" description="Protein kinase" evidence="21">
    <location>
        <begin position="92"/>
        <end position="377"/>
    </location>
</feature>
<dbReference type="FunFam" id="3.30.200.20:FF:000178">
    <property type="entry name" value="serine/threonine-protein kinase PBS1-like"/>
    <property type="match status" value="1"/>
</dbReference>
<dbReference type="FunFam" id="1.10.510.10:FF:000248">
    <property type="entry name" value="S-receptor-like kinase 5"/>
    <property type="match status" value="1"/>
</dbReference>
<dbReference type="Pfam" id="PF00069">
    <property type="entry name" value="Pkinase"/>
    <property type="match status" value="1"/>
</dbReference>
<evidence type="ECO:0000256" key="18">
    <source>
        <dbReference type="ARBA" id="ARBA00047899"/>
    </source>
</evidence>
<evidence type="ECO:0000256" key="12">
    <source>
        <dbReference type="ARBA" id="ARBA00022840"/>
    </source>
</evidence>
<dbReference type="AlphaFoldDB" id="A0A5B6WBG5"/>
<evidence type="ECO:0000256" key="2">
    <source>
        <dbReference type="ARBA" id="ARBA00012513"/>
    </source>
</evidence>
<dbReference type="InterPro" id="IPR008271">
    <property type="entry name" value="Ser/Thr_kinase_AS"/>
</dbReference>
<comment type="caution">
    <text evidence="22">The sequence shown here is derived from an EMBL/GenBank/DDBJ whole genome shotgun (WGS) entry which is preliminary data.</text>
</comment>
<keyword evidence="7 20" id="KW-0812">Transmembrane</keyword>
<evidence type="ECO:0000256" key="16">
    <source>
        <dbReference type="ARBA" id="ARBA00023170"/>
    </source>
</evidence>
<evidence type="ECO:0000256" key="13">
    <source>
        <dbReference type="ARBA" id="ARBA00022989"/>
    </source>
</evidence>
<dbReference type="PROSITE" id="PS50011">
    <property type="entry name" value="PROTEIN_KINASE_DOM"/>
    <property type="match status" value="1"/>
</dbReference>
<dbReference type="Gene3D" id="3.30.200.20">
    <property type="entry name" value="Phosphorylase Kinase, domain 1"/>
    <property type="match status" value="1"/>
</dbReference>
<evidence type="ECO:0000256" key="8">
    <source>
        <dbReference type="ARBA" id="ARBA00022729"/>
    </source>
</evidence>
<dbReference type="Gene3D" id="1.10.510.10">
    <property type="entry name" value="Transferase(Phosphotransferase) domain 1"/>
    <property type="match status" value="1"/>
</dbReference>
<evidence type="ECO:0000256" key="15">
    <source>
        <dbReference type="ARBA" id="ARBA00023157"/>
    </source>
</evidence>
<dbReference type="Proteomes" id="UP000325315">
    <property type="component" value="Unassembled WGS sequence"/>
</dbReference>
<keyword evidence="14 20" id="KW-0472">Membrane</keyword>
<comment type="catalytic activity">
    <reaction evidence="19">
        <text>L-seryl-[protein] + ATP = O-phospho-L-seryl-[protein] + ADP + H(+)</text>
        <dbReference type="Rhea" id="RHEA:17989"/>
        <dbReference type="Rhea" id="RHEA-COMP:9863"/>
        <dbReference type="Rhea" id="RHEA-COMP:11604"/>
        <dbReference type="ChEBI" id="CHEBI:15378"/>
        <dbReference type="ChEBI" id="CHEBI:29999"/>
        <dbReference type="ChEBI" id="CHEBI:30616"/>
        <dbReference type="ChEBI" id="CHEBI:83421"/>
        <dbReference type="ChEBI" id="CHEBI:456216"/>
        <dbReference type="EC" id="2.7.11.1"/>
    </reaction>
</comment>
<evidence type="ECO:0000256" key="1">
    <source>
        <dbReference type="ARBA" id="ARBA00004479"/>
    </source>
</evidence>
<dbReference type="GO" id="GO:0004674">
    <property type="term" value="F:protein serine/threonine kinase activity"/>
    <property type="evidence" value="ECO:0007669"/>
    <property type="project" value="UniProtKB-KW"/>
</dbReference>
<keyword evidence="8" id="KW-0732">Signal</keyword>
<keyword evidence="9 22" id="KW-0430">Lectin</keyword>
<feature type="transmembrane region" description="Helical" evidence="20">
    <location>
        <begin position="7"/>
        <end position="27"/>
    </location>
</feature>
<evidence type="ECO:0000256" key="5">
    <source>
        <dbReference type="ARBA" id="ARBA00022553"/>
    </source>
</evidence>
<keyword evidence="13 20" id="KW-1133">Transmembrane helix</keyword>
<accession>A0A5B6WBG5</accession>
<keyword evidence="12" id="KW-0067">ATP-binding</keyword>
<dbReference type="PANTHER" id="PTHR47976">
    <property type="entry name" value="G-TYPE LECTIN S-RECEPTOR-LIKE SERINE/THREONINE-PROTEIN KINASE SD2-5"/>
    <property type="match status" value="1"/>
</dbReference>
<dbReference type="GO" id="GO:0005524">
    <property type="term" value="F:ATP binding"/>
    <property type="evidence" value="ECO:0007669"/>
    <property type="project" value="UniProtKB-KW"/>
</dbReference>
<evidence type="ECO:0000256" key="9">
    <source>
        <dbReference type="ARBA" id="ARBA00022734"/>
    </source>
</evidence>
<keyword evidence="11 22" id="KW-0418">Kinase</keyword>
<dbReference type="SMART" id="SM00220">
    <property type="entry name" value="S_TKc"/>
    <property type="match status" value="1"/>
</dbReference>
<evidence type="ECO:0000256" key="11">
    <source>
        <dbReference type="ARBA" id="ARBA00022777"/>
    </source>
</evidence>
<evidence type="ECO:0000256" key="20">
    <source>
        <dbReference type="SAM" id="Phobius"/>
    </source>
</evidence>
<evidence type="ECO:0000313" key="22">
    <source>
        <dbReference type="EMBL" id="KAA3479059.1"/>
    </source>
</evidence>
<keyword evidence="17" id="KW-0325">Glycoprotein</keyword>
<proteinExistence type="predicted"/>
<dbReference type="EMBL" id="SMMG02000003">
    <property type="protein sequence ID" value="KAA3479059.1"/>
    <property type="molecule type" value="Genomic_DNA"/>
</dbReference>
<evidence type="ECO:0000256" key="4">
    <source>
        <dbReference type="ARBA" id="ARBA00022536"/>
    </source>
</evidence>
<evidence type="ECO:0000256" key="7">
    <source>
        <dbReference type="ARBA" id="ARBA00022692"/>
    </source>
</evidence>
<evidence type="ECO:0000256" key="10">
    <source>
        <dbReference type="ARBA" id="ARBA00022741"/>
    </source>
</evidence>
<reference evidence="23" key="1">
    <citation type="journal article" date="2019" name="Plant Biotechnol. J.">
        <title>Genome sequencing of the Australian wild diploid species Gossypium australe highlights disease resistance and delayed gland morphogenesis.</title>
        <authorList>
            <person name="Cai Y."/>
            <person name="Cai X."/>
            <person name="Wang Q."/>
            <person name="Wang P."/>
            <person name="Zhang Y."/>
            <person name="Cai C."/>
            <person name="Xu Y."/>
            <person name="Wang K."/>
            <person name="Zhou Z."/>
            <person name="Wang C."/>
            <person name="Geng S."/>
            <person name="Li B."/>
            <person name="Dong Q."/>
            <person name="Hou Y."/>
            <person name="Wang H."/>
            <person name="Ai P."/>
            <person name="Liu Z."/>
            <person name="Yi F."/>
            <person name="Sun M."/>
            <person name="An G."/>
            <person name="Cheng J."/>
            <person name="Zhang Y."/>
            <person name="Shi Q."/>
            <person name="Xie Y."/>
            <person name="Shi X."/>
            <person name="Chang Y."/>
            <person name="Huang F."/>
            <person name="Chen Y."/>
            <person name="Hong S."/>
            <person name="Mi L."/>
            <person name="Sun Q."/>
            <person name="Zhang L."/>
            <person name="Zhou B."/>
            <person name="Peng R."/>
            <person name="Zhang X."/>
            <person name="Liu F."/>
        </authorList>
    </citation>
    <scope>NUCLEOTIDE SEQUENCE [LARGE SCALE GENOMIC DNA]</scope>
    <source>
        <strain evidence="23">cv. PA1801</strain>
    </source>
</reference>
<evidence type="ECO:0000256" key="14">
    <source>
        <dbReference type="ARBA" id="ARBA00023136"/>
    </source>
</evidence>
<gene>
    <name evidence="22" type="ORF">EPI10_019609</name>
</gene>
<comment type="subcellular location">
    <subcellularLocation>
        <location evidence="1">Membrane</location>
        <topology evidence="1">Single-pass type I membrane protein</topology>
    </subcellularLocation>
</comment>
<keyword evidence="23" id="KW-1185">Reference proteome</keyword>
<keyword evidence="15" id="KW-1015">Disulfide bond</keyword>
<evidence type="ECO:0000259" key="21">
    <source>
        <dbReference type="PROSITE" id="PS50011"/>
    </source>
</evidence>
<keyword evidence="4" id="KW-0245">EGF-like domain</keyword>
<dbReference type="GO" id="GO:0030246">
    <property type="term" value="F:carbohydrate binding"/>
    <property type="evidence" value="ECO:0007669"/>
    <property type="project" value="UniProtKB-KW"/>
</dbReference>
<dbReference type="InterPro" id="IPR011009">
    <property type="entry name" value="Kinase-like_dom_sf"/>
</dbReference>
<dbReference type="InterPro" id="IPR000719">
    <property type="entry name" value="Prot_kinase_dom"/>
</dbReference>
<dbReference type="SUPFAM" id="SSF56112">
    <property type="entry name" value="Protein kinase-like (PK-like)"/>
    <property type="match status" value="1"/>
</dbReference>
<name>A0A5B6WBG5_9ROSI</name>
<sequence length="401" mass="45558">MNRRACIAFLLITVLFILIALLVLGVIFNTPLFIAASIVLPLFVVYLFIRLKNGFKDVPKENGFPEVEEEYLDNMLRMPTRFSYQELKNVTNNFSNKLGEGGFGSVFHGTLPSGSQVAVEHLVGFGPVNKSFIAEVQTIGSIHHFNLVSLVGFSAEKFNYLLVYEYLVNGSLDRWIFNQNQKLALGWQIRKKIILDIAKGLAYLHEDCHQKIIHFDIKPENILLDENFNAKVSDFGLSKLIGRDQSQVLTTMRGTPGYMAPEWLTSTITEKVDVYSFGIVVLEILCGRRNIDRSQQEEDRHLLELFRRKQEERQLLDLVDKCNSDMESNAIEVVEMMKVVAWCLQTEYVKRPSMSTVVTLFEGSTDVVSNNLVEDFLNGLILEETDTDTSTILPFILSGPR</sequence>
<organism evidence="22 23">
    <name type="scientific">Gossypium australe</name>
    <dbReference type="NCBI Taxonomy" id="47621"/>
    <lineage>
        <taxon>Eukaryota</taxon>
        <taxon>Viridiplantae</taxon>
        <taxon>Streptophyta</taxon>
        <taxon>Embryophyta</taxon>
        <taxon>Tracheophyta</taxon>
        <taxon>Spermatophyta</taxon>
        <taxon>Magnoliopsida</taxon>
        <taxon>eudicotyledons</taxon>
        <taxon>Gunneridae</taxon>
        <taxon>Pentapetalae</taxon>
        <taxon>rosids</taxon>
        <taxon>malvids</taxon>
        <taxon>Malvales</taxon>
        <taxon>Malvaceae</taxon>
        <taxon>Malvoideae</taxon>
        <taxon>Gossypium</taxon>
    </lineage>
</organism>
<feature type="transmembrane region" description="Helical" evidence="20">
    <location>
        <begin position="33"/>
        <end position="51"/>
    </location>
</feature>
<dbReference type="GO" id="GO:0016020">
    <property type="term" value="C:membrane"/>
    <property type="evidence" value="ECO:0007669"/>
    <property type="project" value="UniProtKB-SubCell"/>
</dbReference>
<evidence type="ECO:0000313" key="23">
    <source>
        <dbReference type="Proteomes" id="UP000325315"/>
    </source>
</evidence>
<dbReference type="InterPro" id="IPR051343">
    <property type="entry name" value="G-type_lectin_kinases/EP1-like"/>
</dbReference>
<dbReference type="PANTHER" id="PTHR47976:SF30">
    <property type="entry name" value="RECEPTOR-LIKE SERINE_THREONINE-PROTEIN KINASE"/>
    <property type="match status" value="1"/>
</dbReference>
<keyword evidence="6" id="KW-0808">Transferase</keyword>